<dbReference type="EC" id="7.-.-.-" evidence="6"/>
<keyword evidence="6" id="KW-1278">Translocase</keyword>
<dbReference type="GO" id="GO:0022900">
    <property type="term" value="P:electron transport chain"/>
    <property type="evidence" value="ECO:0007669"/>
    <property type="project" value="UniProtKB-UniRule"/>
</dbReference>
<organism evidence="8 9">
    <name type="scientific">Clostridium porci</name>
    <dbReference type="NCBI Taxonomy" id="2605778"/>
    <lineage>
        <taxon>Bacteria</taxon>
        <taxon>Bacillati</taxon>
        <taxon>Bacillota</taxon>
        <taxon>Clostridia</taxon>
        <taxon>Eubacteriales</taxon>
        <taxon>Clostridiaceae</taxon>
        <taxon>Clostridium</taxon>
    </lineage>
</organism>
<sequence>MSKAGFMKDAAVLFAITLVAGAALGGVYQVTKEPISRAAVAANYTAYKAVFNEAESFELDDALTEAIEGCNTELAGMNYGSVAVETVLKAVDAGGNQLGYVITALSNDSYGGAIKLSVGLKEDGTITGIEFLEINDTPGLGLKAKEPEFKSQFAGKKAEALSVTKSGSGSDNEIAAISGATITSSATTNAVNAALYYLHNCIGK</sequence>
<dbReference type="HAMAP" id="MF_00479">
    <property type="entry name" value="RsxG_RnfG"/>
    <property type="match status" value="1"/>
</dbReference>
<reference evidence="8 9" key="1">
    <citation type="submission" date="2019-08" db="EMBL/GenBank/DDBJ databases">
        <title>In-depth cultivation of the pig gut microbiome towards novel bacterial diversity and tailored functional studies.</title>
        <authorList>
            <person name="Wylensek D."/>
            <person name="Hitch T.C.A."/>
            <person name="Clavel T."/>
        </authorList>
    </citation>
    <scope>NUCLEOTIDE SEQUENCE [LARGE SCALE GENOMIC DNA]</scope>
    <source>
        <strain evidence="8 9">WCA-389-WT-23D1</strain>
    </source>
</reference>
<comment type="subcellular location">
    <subcellularLocation>
        <location evidence="6">Cell membrane</location>
        <topology evidence="6">Single-pass membrane protein</topology>
    </subcellularLocation>
</comment>
<dbReference type="GO" id="GO:0010181">
    <property type="term" value="F:FMN binding"/>
    <property type="evidence" value="ECO:0007669"/>
    <property type="project" value="InterPro"/>
</dbReference>
<dbReference type="PANTHER" id="PTHR36118">
    <property type="entry name" value="ION-TRANSLOCATING OXIDOREDUCTASE COMPLEX SUBUNIT G"/>
    <property type="match status" value="1"/>
</dbReference>
<comment type="cofactor">
    <cofactor evidence="6">
        <name>FMN</name>
        <dbReference type="ChEBI" id="CHEBI:58210"/>
    </cofactor>
</comment>
<comment type="similarity">
    <text evidence="6">Belongs to the RnfG family.</text>
</comment>
<dbReference type="NCBIfam" id="TIGR01947">
    <property type="entry name" value="rnfG"/>
    <property type="match status" value="1"/>
</dbReference>
<dbReference type="SMART" id="SM00900">
    <property type="entry name" value="FMN_bind"/>
    <property type="match status" value="1"/>
</dbReference>
<keyword evidence="4 6" id="KW-0288">FMN</keyword>
<dbReference type="Gene3D" id="3.90.1010.20">
    <property type="match status" value="1"/>
</dbReference>
<keyword evidence="5 6" id="KW-0249">Electron transport</keyword>
<dbReference type="PANTHER" id="PTHR36118:SF1">
    <property type="entry name" value="ION-TRANSLOCATING OXIDOREDUCTASE COMPLEX SUBUNIT G"/>
    <property type="match status" value="1"/>
</dbReference>
<keyword evidence="6" id="KW-0472">Membrane</keyword>
<dbReference type="RefSeq" id="WP_154470561.1">
    <property type="nucleotide sequence ID" value="NZ_DBEWUL010000115.1"/>
</dbReference>
<dbReference type="GO" id="GO:0009055">
    <property type="term" value="F:electron transfer activity"/>
    <property type="evidence" value="ECO:0007669"/>
    <property type="project" value="InterPro"/>
</dbReference>
<dbReference type="AlphaFoldDB" id="A0A7X2NHT2"/>
<dbReference type="PIRSF" id="PIRSF006091">
    <property type="entry name" value="E_trnsport_RnfG"/>
    <property type="match status" value="1"/>
</dbReference>
<keyword evidence="2 6" id="KW-0597">Phosphoprotein</keyword>
<dbReference type="Pfam" id="PF04205">
    <property type="entry name" value="FMN_bind"/>
    <property type="match status" value="1"/>
</dbReference>
<comment type="caution">
    <text evidence="8">The sequence shown here is derived from an EMBL/GenBank/DDBJ whole genome shotgun (WGS) entry which is preliminary data.</text>
</comment>
<dbReference type="Proteomes" id="UP000429958">
    <property type="component" value="Unassembled WGS sequence"/>
</dbReference>
<evidence type="ECO:0000256" key="3">
    <source>
        <dbReference type="ARBA" id="ARBA00022630"/>
    </source>
</evidence>
<gene>
    <name evidence="6" type="primary">rnfG</name>
    <name evidence="8" type="ORF">FYJ39_00770</name>
</gene>
<proteinExistence type="inferred from homology"/>
<feature type="modified residue" description="FMN phosphoryl threonine" evidence="6">
    <location>
        <position position="181"/>
    </location>
</feature>
<evidence type="ECO:0000313" key="8">
    <source>
        <dbReference type="EMBL" id="MSS35147.1"/>
    </source>
</evidence>
<comment type="subunit">
    <text evidence="6">The complex is composed of six subunits: RnfA, RnfB, RnfC, RnfD, RnfE and RnfG.</text>
</comment>
<keyword evidence="9" id="KW-1185">Reference proteome</keyword>
<evidence type="ECO:0000313" key="9">
    <source>
        <dbReference type="Proteomes" id="UP000429958"/>
    </source>
</evidence>
<protein>
    <recommendedName>
        <fullName evidence="6">Ion-translocating oxidoreductase complex subunit G</fullName>
        <ecNumber evidence="6">7.-.-.-</ecNumber>
    </recommendedName>
    <alternativeName>
        <fullName evidence="6">Rnf electron transport complex subunit G</fullName>
    </alternativeName>
</protein>
<feature type="domain" description="FMN-binding" evidence="7">
    <location>
        <begin position="109"/>
        <end position="198"/>
    </location>
</feature>
<keyword evidence="3 6" id="KW-0285">Flavoprotein</keyword>
<dbReference type="EMBL" id="VUMD01000001">
    <property type="protein sequence ID" value="MSS35147.1"/>
    <property type="molecule type" value="Genomic_DNA"/>
</dbReference>
<evidence type="ECO:0000259" key="7">
    <source>
        <dbReference type="SMART" id="SM00900"/>
    </source>
</evidence>
<comment type="function">
    <text evidence="6">Part of a membrane-bound complex that couples electron transfer with translocation of ions across the membrane.</text>
</comment>
<keyword evidence="6" id="KW-0812">Transmembrane</keyword>
<evidence type="ECO:0000256" key="4">
    <source>
        <dbReference type="ARBA" id="ARBA00022643"/>
    </source>
</evidence>
<evidence type="ECO:0000256" key="2">
    <source>
        <dbReference type="ARBA" id="ARBA00022553"/>
    </source>
</evidence>
<evidence type="ECO:0000256" key="1">
    <source>
        <dbReference type="ARBA" id="ARBA00022448"/>
    </source>
</evidence>
<keyword evidence="6" id="KW-1003">Cell membrane</keyword>
<evidence type="ECO:0000256" key="5">
    <source>
        <dbReference type="ARBA" id="ARBA00022982"/>
    </source>
</evidence>
<accession>A0A7X2NHT2</accession>
<dbReference type="InterPro" id="IPR007329">
    <property type="entry name" value="FMN-bd"/>
</dbReference>
<evidence type="ECO:0000256" key="6">
    <source>
        <dbReference type="HAMAP-Rule" id="MF_00479"/>
    </source>
</evidence>
<name>A0A7X2NHT2_9CLOT</name>
<dbReference type="InterPro" id="IPR010209">
    <property type="entry name" value="Ion_transpt_RnfG/RsxG"/>
</dbReference>
<keyword evidence="1 6" id="KW-0813">Transport</keyword>
<keyword evidence="6" id="KW-1133">Transmembrane helix</keyword>
<dbReference type="GO" id="GO:0005886">
    <property type="term" value="C:plasma membrane"/>
    <property type="evidence" value="ECO:0007669"/>
    <property type="project" value="UniProtKB-SubCell"/>
</dbReference>